<dbReference type="GO" id="GO:0009097">
    <property type="term" value="P:isoleucine biosynthetic process"/>
    <property type="evidence" value="ECO:0007669"/>
    <property type="project" value="TreeGrafter"/>
</dbReference>
<keyword evidence="6" id="KW-1185">Reference proteome</keyword>
<dbReference type="AlphaFoldDB" id="M0D3U0"/>
<evidence type="ECO:0000256" key="1">
    <source>
        <dbReference type="ARBA" id="ARBA00001933"/>
    </source>
</evidence>
<dbReference type="InterPro" id="IPR050147">
    <property type="entry name" value="Ser/Thr_Dehydratase"/>
</dbReference>
<dbReference type="EMBL" id="AOIU01000009">
    <property type="protein sequence ID" value="ELZ28829.1"/>
    <property type="molecule type" value="Genomic_DNA"/>
</dbReference>
<comment type="caution">
    <text evidence="5">The sequence shown here is derived from an EMBL/GenBank/DDBJ whole genome shotgun (WGS) entry which is preliminary data.</text>
</comment>
<organism evidence="5 6">
    <name type="scientific">Halosimplex carlsbadense 2-9-1</name>
    <dbReference type="NCBI Taxonomy" id="797114"/>
    <lineage>
        <taxon>Archaea</taxon>
        <taxon>Methanobacteriati</taxon>
        <taxon>Methanobacteriota</taxon>
        <taxon>Stenosarchaea group</taxon>
        <taxon>Halobacteria</taxon>
        <taxon>Halobacteriales</taxon>
        <taxon>Haloarculaceae</taxon>
        <taxon>Halosimplex</taxon>
    </lineage>
</organism>
<evidence type="ECO:0000256" key="3">
    <source>
        <dbReference type="ARBA" id="ARBA00023239"/>
    </source>
</evidence>
<name>M0D3U0_9EURY</name>
<dbReference type="Gene3D" id="3.40.50.1100">
    <property type="match status" value="2"/>
</dbReference>
<dbReference type="GO" id="GO:0003941">
    <property type="term" value="F:L-serine ammonia-lyase activity"/>
    <property type="evidence" value="ECO:0007669"/>
    <property type="project" value="TreeGrafter"/>
</dbReference>
<dbReference type="Proteomes" id="UP000011626">
    <property type="component" value="Unassembled WGS sequence"/>
</dbReference>
<evidence type="ECO:0000313" key="5">
    <source>
        <dbReference type="EMBL" id="ELZ28829.1"/>
    </source>
</evidence>
<dbReference type="PANTHER" id="PTHR48078:SF6">
    <property type="entry name" value="L-THREONINE DEHYDRATASE CATABOLIC TDCB"/>
    <property type="match status" value="1"/>
</dbReference>
<dbReference type="eggNOG" id="arCOG01434">
    <property type="taxonomic scope" value="Archaea"/>
</dbReference>
<dbReference type="GO" id="GO:0006565">
    <property type="term" value="P:L-serine catabolic process"/>
    <property type="evidence" value="ECO:0007669"/>
    <property type="project" value="TreeGrafter"/>
</dbReference>
<dbReference type="InterPro" id="IPR000634">
    <property type="entry name" value="Ser/Thr_deHydtase_PyrdxlP-BS"/>
</dbReference>
<dbReference type="GO" id="GO:0030170">
    <property type="term" value="F:pyridoxal phosphate binding"/>
    <property type="evidence" value="ECO:0007669"/>
    <property type="project" value="InterPro"/>
</dbReference>
<dbReference type="Pfam" id="PF00291">
    <property type="entry name" value="PALP"/>
    <property type="match status" value="1"/>
</dbReference>
<feature type="domain" description="Tryptophan synthase beta chain-like PALP" evidence="4">
    <location>
        <begin position="62"/>
        <end position="354"/>
    </location>
</feature>
<protein>
    <submittedName>
        <fullName evidence="5">L-threonine synthase</fullName>
    </submittedName>
</protein>
<dbReference type="SUPFAM" id="SSF53686">
    <property type="entry name" value="Tryptophan synthase beta subunit-like PLP-dependent enzymes"/>
    <property type="match status" value="1"/>
</dbReference>
<dbReference type="GO" id="GO:0004794">
    <property type="term" value="F:threonine deaminase activity"/>
    <property type="evidence" value="ECO:0007669"/>
    <property type="project" value="TreeGrafter"/>
</dbReference>
<sequence length="359" mass="38083">MLTCGDCGREYTDDAAAWRCDCGHALDYAHTPLPATDHPPESLDRDRGLRAFEPFLDAEPAVTLGEGWTPVVDAPEWDARFKLESIFPTGSFKDRGAALTISRAVERGVERVLEDSSGNAGLAIATYAARAGIDAEIYVPADAKPGKLRAIERTGADVVRVEGTRGDVTDACVAAVERGEGWYASHAWNPAFFRGTATFAFELAAQRDWTVPDAVLAPLGHGTLFLGAYRGFRALRDAGWTDEVPKLLGAQATGAAPIADELHGETASRPSNAAADGIQIRDPARLDQILDAVDETDGDAVAVGPDATERERDRLARAGFHVEPTCATATAALAEYRDRGVLGPDDDVVVALTGTGLKG</sequence>
<dbReference type="PANTHER" id="PTHR48078">
    <property type="entry name" value="THREONINE DEHYDRATASE, MITOCHONDRIAL-RELATED"/>
    <property type="match status" value="1"/>
</dbReference>
<reference evidence="5 6" key="1">
    <citation type="journal article" date="2014" name="PLoS Genet.">
        <title>Phylogenetically driven sequencing of extremely halophilic archaea reveals strategies for static and dynamic osmo-response.</title>
        <authorList>
            <person name="Becker E.A."/>
            <person name="Seitzer P.M."/>
            <person name="Tritt A."/>
            <person name="Larsen D."/>
            <person name="Krusor M."/>
            <person name="Yao A.I."/>
            <person name="Wu D."/>
            <person name="Madern D."/>
            <person name="Eisen J.A."/>
            <person name="Darling A.E."/>
            <person name="Facciotti M.T."/>
        </authorList>
    </citation>
    <scope>NUCLEOTIDE SEQUENCE [LARGE SCALE GENOMIC DNA]</scope>
    <source>
        <strain evidence="5 6">2-9-1</strain>
    </source>
</reference>
<dbReference type="RefSeq" id="WP_006882533.1">
    <property type="nucleotide sequence ID" value="NZ_AOIU01000009.1"/>
</dbReference>
<evidence type="ECO:0000313" key="6">
    <source>
        <dbReference type="Proteomes" id="UP000011626"/>
    </source>
</evidence>
<dbReference type="InterPro" id="IPR036052">
    <property type="entry name" value="TrpB-like_PALP_sf"/>
</dbReference>
<gene>
    <name evidence="5" type="ORF">C475_04306</name>
</gene>
<comment type="cofactor">
    <cofactor evidence="1">
        <name>pyridoxal 5'-phosphate</name>
        <dbReference type="ChEBI" id="CHEBI:597326"/>
    </cofactor>
</comment>
<dbReference type="GO" id="GO:0006567">
    <property type="term" value="P:L-threonine catabolic process"/>
    <property type="evidence" value="ECO:0007669"/>
    <property type="project" value="TreeGrafter"/>
</dbReference>
<keyword evidence="3" id="KW-0456">Lyase</keyword>
<evidence type="ECO:0000256" key="2">
    <source>
        <dbReference type="ARBA" id="ARBA00022898"/>
    </source>
</evidence>
<keyword evidence="2" id="KW-0663">Pyridoxal phosphate</keyword>
<dbReference type="CDD" id="cd01563">
    <property type="entry name" value="Thr-synth_1"/>
    <property type="match status" value="1"/>
</dbReference>
<dbReference type="PATRIC" id="fig|797114.5.peg.879"/>
<dbReference type="PROSITE" id="PS00165">
    <property type="entry name" value="DEHYDRATASE_SER_THR"/>
    <property type="match status" value="1"/>
</dbReference>
<proteinExistence type="predicted"/>
<evidence type="ECO:0000259" key="4">
    <source>
        <dbReference type="Pfam" id="PF00291"/>
    </source>
</evidence>
<dbReference type="OrthoDB" id="85597at2157"/>
<accession>M0D3U0</accession>
<dbReference type="InterPro" id="IPR001926">
    <property type="entry name" value="TrpB-like_PALP"/>
</dbReference>
<dbReference type="STRING" id="797114.C475_04306"/>